<dbReference type="OrthoDB" id="420076at2759"/>
<keyword evidence="15" id="KW-1185">Reference proteome</keyword>
<keyword evidence="6 12" id="KW-0378">Hydrolase</keyword>
<keyword evidence="8 12" id="KW-0904">Protein phosphatase</keyword>
<keyword evidence="5" id="KW-0479">Metal-binding</keyword>
<comment type="cofactor">
    <cofactor evidence="1">
        <name>Mn(2+)</name>
        <dbReference type="ChEBI" id="CHEBI:29035"/>
    </cofactor>
</comment>
<comment type="catalytic activity">
    <reaction evidence="11">
        <text>O-phospho-L-threonyl-[protein] + H2O = L-threonyl-[protein] + phosphate</text>
        <dbReference type="Rhea" id="RHEA:47004"/>
        <dbReference type="Rhea" id="RHEA-COMP:11060"/>
        <dbReference type="Rhea" id="RHEA-COMP:11605"/>
        <dbReference type="ChEBI" id="CHEBI:15377"/>
        <dbReference type="ChEBI" id="CHEBI:30013"/>
        <dbReference type="ChEBI" id="CHEBI:43474"/>
        <dbReference type="ChEBI" id="CHEBI:61977"/>
        <dbReference type="EC" id="3.1.3.16"/>
    </reaction>
</comment>
<evidence type="ECO:0000256" key="11">
    <source>
        <dbReference type="ARBA" id="ARBA00048336"/>
    </source>
</evidence>
<dbReference type="GO" id="GO:0004722">
    <property type="term" value="F:protein serine/threonine phosphatase activity"/>
    <property type="evidence" value="ECO:0007669"/>
    <property type="project" value="UniProtKB-EC"/>
</dbReference>
<dbReference type="AlphaFoldDB" id="A0A8X7VTT5"/>
<dbReference type="EMBL" id="JAAMPC010000004">
    <property type="protein sequence ID" value="KAG2317744.1"/>
    <property type="molecule type" value="Genomic_DNA"/>
</dbReference>
<dbReference type="InterPro" id="IPR000222">
    <property type="entry name" value="PP2C_BS"/>
</dbReference>
<evidence type="ECO:0000256" key="12">
    <source>
        <dbReference type="RuleBase" id="RU003465"/>
    </source>
</evidence>
<evidence type="ECO:0000259" key="13">
    <source>
        <dbReference type="PROSITE" id="PS51746"/>
    </source>
</evidence>
<dbReference type="Gene3D" id="3.60.40.10">
    <property type="entry name" value="PPM-type phosphatase domain"/>
    <property type="match status" value="1"/>
</dbReference>
<comment type="caution">
    <text evidence="14">The sequence shown here is derived from an EMBL/GenBank/DDBJ whole genome shotgun (WGS) entry which is preliminary data.</text>
</comment>
<proteinExistence type="inferred from homology"/>
<evidence type="ECO:0000313" key="14">
    <source>
        <dbReference type="EMBL" id="KAG2317744.1"/>
    </source>
</evidence>
<feature type="domain" description="PPM-type phosphatase" evidence="13">
    <location>
        <begin position="55"/>
        <end position="356"/>
    </location>
</feature>
<comment type="cofactor">
    <cofactor evidence="2">
        <name>Mg(2+)</name>
        <dbReference type="ChEBI" id="CHEBI:18420"/>
    </cofactor>
</comment>
<dbReference type="PANTHER" id="PTHR47992">
    <property type="entry name" value="PROTEIN PHOSPHATASE"/>
    <property type="match status" value="1"/>
</dbReference>
<comment type="similarity">
    <text evidence="3 12">Belongs to the PP2C family.</text>
</comment>
<dbReference type="Proteomes" id="UP000886595">
    <property type="component" value="Unassembled WGS sequence"/>
</dbReference>
<comment type="catalytic activity">
    <reaction evidence="10">
        <text>O-phospho-L-seryl-[protein] + H2O = L-seryl-[protein] + phosphate</text>
        <dbReference type="Rhea" id="RHEA:20629"/>
        <dbReference type="Rhea" id="RHEA-COMP:9863"/>
        <dbReference type="Rhea" id="RHEA-COMP:11604"/>
        <dbReference type="ChEBI" id="CHEBI:15377"/>
        <dbReference type="ChEBI" id="CHEBI:29999"/>
        <dbReference type="ChEBI" id="CHEBI:43474"/>
        <dbReference type="ChEBI" id="CHEBI:83421"/>
        <dbReference type="EC" id="3.1.3.16"/>
    </reaction>
</comment>
<dbReference type="SMART" id="SM00332">
    <property type="entry name" value="PP2Cc"/>
    <property type="match status" value="1"/>
</dbReference>
<dbReference type="FunFam" id="3.60.40.10:FF:000020">
    <property type="entry name" value="Probable protein phosphatase 2C 42"/>
    <property type="match status" value="1"/>
</dbReference>
<dbReference type="InterPro" id="IPR001932">
    <property type="entry name" value="PPM-type_phosphatase-like_dom"/>
</dbReference>
<dbReference type="InterPro" id="IPR036457">
    <property type="entry name" value="PPM-type-like_dom_sf"/>
</dbReference>
<protein>
    <recommendedName>
        <fullName evidence="4">protein-serine/threonine phosphatase</fullName>
        <ecNumber evidence="4">3.1.3.16</ecNumber>
    </recommendedName>
</protein>
<evidence type="ECO:0000256" key="2">
    <source>
        <dbReference type="ARBA" id="ARBA00001946"/>
    </source>
</evidence>
<keyword evidence="9" id="KW-0464">Manganese</keyword>
<organism evidence="14 15">
    <name type="scientific">Brassica carinata</name>
    <name type="common">Ethiopian mustard</name>
    <name type="synonym">Abyssinian cabbage</name>
    <dbReference type="NCBI Taxonomy" id="52824"/>
    <lineage>
        <taxon>Eukaryota</taxon>
        <taxon>Viridiplantae</taxon>
        <taxon>Streptophyta</taxon>
        <taxon>Embryophyta</taxon>
        <taxon>Tracheophyta</taxon>
        <taxon>Spermatophyta</taxon>
        <taxon>Magnoliopsida</taxon>
        <taxon>eudicotyledons</taxon>
        <taxon>Gunneridae</taxon>
        <taxon>Pentapetalae</taxon>
        <taxon>rosids</taxon>
        <taxon>malvids</taxon>
        <taxon>Brassicales</taxon>
        <taxon>Brassicaceae</taxon>
        <taxon>Brassiceae</taxon>
        <taxon>Brassica</taxon>
    </lineage>
</organism>
<evidence type="ECO:0000256" key="3">
    <source>
        <dbReference type="ARBA" id="ARBA00006702"/>
    </source>
</evidence>
<keyword evidence="7" id="KW-0460">Magnesium</keyword>
<dbReference type="SUPFAM" id="SSF81606">
    <property type="entry name" value="PP2C-like"/>
    <property type="match status" value="1"/>
</dbReference>
<dbReference type="InterPro" id="IPR015655">
    <property type="entry name" value="PP2C"/>
</dbReference>
<dbReference type="Pfam" id="PF00481">
    <property type="entry name" value="PP2C"/>
    <property type="match status" value="1"/>
</dbReference>
<gene>
    <name evidence="14" type="ORF">Bca52824_020866</name>
</gene>
<evidence type="ECO:0000256" key="8">
    <source>
        <dbReference type="ARBA" id="ARBA00022912"/>
    </source>
</evidence>
<evidence type="ECO:0000256" key="6">
    <source>
        <dbReference type="ARBA" id="ARBA00022801"/>
    </source>
</evidence>
<accession>A0A8X7VTT5</accession>
<sequence length="383" mass="42233">MSGSLMNLLSLCFKPFGHTDNSESGSGGGGSGGGGGEGKDGLLWFRDLGKYRGGEFSMAVIQANQVLEDQSQIESGNFGTFVGVYDGHGGPEAARYVCDNLFNRFREISAETQGVVTRETIERAFHATEEGFASIVSELWSTMPNLATVGTCCLVGVIYQSTLFVASLGDSRVVLGKKSNCGGGLSAIQLSSEHNANNEDIRWELKDLHPDDPQIVVFRHGVWRVKGIIQVSRSIGDMYMKRPEFNREPIAQKFRIAEPMKRPLMSATPTILSHPLHPNDSFLIFASDGLWEHLSNEKAVEIVHSHPRAGSAKRLIKAALQEAARKREMRYSDLRKIDKKVRRHFHDDITVIVVFLNHDLITRGHANSTTQDSALSVRSALEH</sequence>
<name>A0A8X7VTT5_BRACI</name>
<dbReference type="CDD" id="cd00143">
    <property type="entry name" value="PP2Cc"/>
    <property type="match status" value="1"/>
</dbReference>
<evidence type="ECO:0000256" key="5">
    <source>
        <dbReference type="ARBA" id="ARBA00022723"/>
    </source>
</evidence>
<dbReference type="PROSITE" id="PS51746">
    <property type="entry name" value="PPM_2"/>
    <property type="match status" value="1"/>
</dbReference>
<reference evidence="14 15" key="1">
    <citation type="submission" date="2020-02" db="EMBL/GenBank/DDBJ databases">
        <authorList>
            <person name="Ma Q."/>
            <person name="Huang Y."/>
            <person name="Song X."/>
            <person name="Pei D."/>
        </authorList>
    </citation>
    <scope>NUCLEOTIDE SEQUENCE [LARGE SCALE GENOMIC DNA]</scope>
    <source>
        <strain evidence="14">Sxm20200214</strain>
        <tissue evidence="14">Leaf</tissue>
    </source>
</reference>
<dbReference type="GO" id="GO:0046872">
    <property type="term" value="F:metal ion binding"/>
    <property type="evidence" value="ECO:0007669"/>
    <property type="project" value="UniProtKB-KW"/>
</dbReference>
<evidence type="ECO:0000256" key="10">
    <source>
        <dbReference type="ARBA" id="ARBA00047761"/>
    </source>
</evidence>
<dbReference type="PROSITE" id="PS01032">
    <property type="entry name" value="PPM_1"/>
    <property type="match status" value="1"/>
</dbReference>
<evidence type="ECO:0000256" key="9">
    <source>
        <dbReference type="ARBA" id="ARBA00023211"/>
    </source>
</evidence>
<evidence type="ECO:0000256" key="4">
    <source>
        <dbReference type="ARBA" id="ARBA00013081"/>
    </source>
</evidence>
<evidence type="ECO:0000256" key="1">
    <source>
        <dbReference type="ARBA" id="ARBA00001936"/>
    </source>
</evidence>
<evidence type="ECO:0000256" key="7">
    <source>
        <dbReference type="ARBA" id="ARBA00022842"/>
    </source>
</evidence>
<dbReference type="EC" id="3.1.3.16" evidence="4"/>
<evidence type="ECO:0000313" key="15">
    <source>
        <dbReference type="Proteomes" id="UP000886595"/>
    </source>
</evidence>